<dbReference type="InterPro" id="IPR024932">
    <property type="entry name" value="ApbE"/>
</dbReference>
<dbReference type="EMBL" id="PXYI01000005">
    <property type="protein sequence ID" value="PSJ39047.1"/>
    <property type="molecule type" value="Genomic_DNA"/>
</dbReference>
<dbReference type="PANTHER" id="PTHR30040">
    <property type="entry name" value="THIAMINE BIOSYNTHESIS LIPOPROTEIN APBE"/>
    <property type="match status" value="1"/>
</dbReference>
<keyword evidence="7" id="KW-0274">FAD</keyword>
<evidence type="ECO:0000256" key="7">
    <source>
        <dbReference type="ARBA" id="ARBA00022827"/>
    </source>
</evidence>
<proteinExistence type="predicted"/>
<name>A0A2P7QM58_9SPHN</name>
<evidence type="ECO:0000256" key="1">
    <source>
        <dbReference type="ARBA" id="ARBA00001946"/>
    </source>
</evidence>
<comment type="cofactor">
    <cofactor evidence="1">
        <name>Mg(2+)</name>
        <dbReference type="ChEBI" id="CHEBI:18420"/>
    </cofactor>
</comment>
<evidence type="ECO:0000313" key="12">
    <source>
        <dbReference type="Proteomes" id="UP000241167"/>
    </source>
</evidence>
<evidence type="ECO:0000256" key="3">
    <source>
        <dbReference type="ARBA" id="ARBA00016337"/>
    </source>
</evidence>
<dbReference type="RefSeq" id="WP_106514245.1">
    <property type="nucleotide sequence ID" value="NZ_PXYI01000005.1"/>
</dbReference>
<comment type="catalytic activity">
    <reaction evidence="10">
        <text>L-threonyl-[protein] + FAD = FMN-L-threonyl-[protein] + AMP + H(+)</text>
        <dbReference type="Rhea" id="RHEA:36847"/>
        <dbReference type="Rhea" id="RHEA-COMP:11060"/>
        <dbReference type="Rhea" id="RHEA-COMP:11061"/>
        <dbReference type="ChEBI" id="CHEBI:15378"/>
        <dbReference type="ChEBI" id="CHEBI:30013"/>
        <dbReference type="ChEBI" id="CHEBI:57692"/>
        <dbReference type="ChEBI" id="CHEBI:74257"/>
        <dbReference type="ChEBI" id="CHEBI:456215"/>
        <dbReference type="EC" id="2.7.1.180"/>
    </reaction>
</comment>
<dbReference type="Gene3D" id="3.10.520.10">
    <property type="entry name" value="ApbE-like domains"/>
    <property type="match status" value="1"/>
</dbReference>
<comment type="caution">
    <text evidence="11">The sequence shown here is derived from an EMBL/GenBank/DDBJ whole genome shotgun (WGS) entry which is preliminary data.</text>
</comment>
<dbReference type="EC" id="2.7.1.180" evidence="2"/>
<protein>
    <recommendedName>
        <fullName evidence="3">FAD:protein FMN transferase</fullName>
        <ecNumber evidence="2">2.7.1.180</ecNumber>
    </recommendedName>
    <alternativeName>
        <fullName evidence="9">Flavin transferase</fullName>
    </alternativeName>
</protein>
<evidence type="ECO:0000256" key="5">
    <source>
        <dbReference type="ARBA" id="ARBA00022679"/>
    </source>
</evidence>
<gene>
    <name evidence="11" type="ORF">C7I55_17275</name>
</gene>
<keyword evidence="5 11" id="KW-0808">Transferase</keyword>
<dbReference type="SUPFAM" id="SSF143631">
    <property type="entry name" value="ApbE-like"/>
    <property type="match status" value="1"/>
</dbReference>
<keyword evidence="6" id="KW-0479">Metal-binding</keyword>
<evidence type="ECO:0000256" key="4">
    <source>
        <dbReference type="ARBA" id="ARBA00022630"/>
    </source>
</evidence>
<sequence length="272" mass="28938">MGTRIELHLFGTAEDGSMIEARRAIEAVDDALTIHRPSPTTALNDSLAAGSPAAIDDPLLFDALVEIDHAYQAMEGLFDPAADVSTGGAGWNMVLFDREDARIRALRPLALDFGGFGKGFALDRACDVLRRADRVSALLSAGESSIAVVGEHPLGGRWPFAIPHPLQPDRILLELELEDSALSISSTVGEGTYAPDRAPMIRPGDGTIVTGRRTAVACARSGARAEMMSTALLVADGDQAKRFLDGEPARRFLFDFTGETGISVPPAETVIR</sequence>
<dbReference type="AlphaFoldDB" id="A0A2P7QM58"/>
<reference evidence="11 12" key="1">
    <citation type="submission" date="2018-03" db="EMBL/GenBank/DDBJ databases">
        <title>The draft genome of Sphingosinicella sp. GL-C-18.</title>
        <authorList>
            <person name="Liu L."/>
            <person name="Li L."/>
            <person name="Liang L."/>
            <person name="Zhang X."/>
            <person name="Wang T."/>
        </authorList>
    </citation>
    <scope>NUCLEOTIDE SEQUENCE [LARGE SCALE GENOMIC DNA]</scope>
    <source>
        <strain evidence="11 12">GL-C-18</strain>
    </source>
</reference>
<dbReference type="Pfam" id="PF02424">
    <property type="entry name" value="ApbE"/>
    <property type="match status" value="1"/>
</dbReference>
<accession>A0A2P7QM58</accession>
<keyword evidence="4" id="KW-0285">Flavoprotein</keyword>
<evidence type="ECO:0000256" key="10">
    <source>
        <dbReference type="ARBA" id="ARBA00048540"/>
    </source>
</evidence>
<keyword evidence="8" id="KW-0460">Magnesium</keyword>
<evidence type="ECO:0000256" key="6">
    <source>
        <dbReference type="ARBA" id="ARBA00022723"/>
    </source>
</evidence>
<keyword evidence="12" id="KW-1185">Reference proteome</keyword>
<dbReference type="GO" id="GO:0046872">
    <property type="term" value="F:metal ion binding"/>
    <property type="evidence" value="ECO:0007669"/>
    <property type="project" value="UniProtKB-KW"/>
</dbReference>
<dbReference type="OrthoDB" id="9778595at2"/>
<dbReference type="Proteomes" id="UP000241167">
    <property type="component" value="Unassembled WGS sequence"/>
</dbReference>
<organism evidence="11 12">
    <name type="scientific">Allosphingosinicella deserti</name>
    <dbReference type="NCBI Taxonomy" id="2116704"/>
    <lineage>
        <taxon>Bacteria</taxon>
        <taxon>Pseudomonadati</taxon>
        <taxon>Pseudomonadota</taxon>
        <taxon>Alphaproteobacteria</taxon>
        <taxon>Sphingomonadales</taxon>
        <taxon>Sphingomonadaceae</taxon>
        <taxon>Allosphingosinicella</taxon>
    </lineage>
</organism>
<evidence type="ECO:0000256" key="9">
    <source>
        <dbReference type="ARBA" id="ARBA00031306"/>
    </source>
</evidence>
<dbReference type="InterPro" id="IPR003374">
    <property type="entry name" value="ApbE-like_sf"/>
</dbReference>
<evidence type="ECO:0000256" key="8">
    <source>
        <dbReference type="ARBA" id="ARBA00022842"/>
    </source>
</evidence>
<evidence type="ECO:0000256" key="2">
    <source>
        <dbReference type="ARBA" id="ARBA00011955"/>
    </source>
</evidence>
<dbReference type="PANTHER" id="PTHR30040:SF2">
    <property type="entry name" value="FAD:PROTEIN FMN TRANSFERASE"/>
    <property type="match status" value="1"/>
</dbReference>
<dbReference type="GO" id="GO:0016740">
    <property type="term" value="F:transferase activity"/>
    <property type="evidence" value="ECO:0007669"/>
    <property type="project" value="UniProtKB-KW"/>
</dbReference>
<evidence type="ECO:0000313" key="11">
    <source>
        <dbReference type="EMBL" id="PSJ39047.1"/>
    </source>
</evidence>